<feature type="chain" id="PRO_5046821992" evidence="1">
    <location>
        <begin position="32"/>
        <end position="135"/>
    </location>
</feature>
<keyword evidence="1" id="KW-0732">Signal</keyword>
<reference evidence="2" key="1">
    <citation type="submission" date="2022-09" db="EMBL/GenBank/DDBJ databases">
        <title>Genome analysis and characterization of larvicidal activity of Brevibacillus strains.</title>
        <authorList>
            <person name="Patrusheva E.V."/>
            <person name="Izotova A.O."/>
            <person name="Toshchakov S.V."/>
            <person name="Sineoky S.P."/>
        </authorList>
    </citation>
    <scope>NUCLEOTIDE SEQUENCE</scope>
    <source>
        <strain evidence="2">VKPM_B-13244</strain>
    </source>
</reference>
<name>A0ABT4HR93_9BACL</name>
<sequence length="135" mass="14748">MKKNLKKTSVRLASLGLITAIALSGGLQVSANENPTQNNVAQNQDSARLYAGAYKIITASEALADKDVKAAIDRVYAQFPKTKSYAITSANVIDNFVSNFSRYNITFREKDSKRSITFGINAKTGEIITPEKKEV</sequence>
<evidence type="ECO:0000313" key="2">
    <source>
        <dbReference type="EMBL" id="MCZ0829177.1"/>
    </source>
</evidence>
<dbReference type="EMBL" id="JAPTNG010000001">
    <property type="protein sequence ID" value="MCZ0829177.1"/>
    <property type="molecule type" value="Genomic_DNA"/>
</dbReference>
<organism evidence="2 3">
    <name type="scientific">Brevibacillus halotolerans</name>
    <dbReference type="NCBI Taxonomy" id="1507437"/>
    <lineage>
        <taxon>Bacteria</taxon>
        <taxon>Bacillati</taxon>
        <taxon>Bacillota</taxon>
        <taxon>Bacilli</taxon>
        <taxon>Bacillales</taxon>
        <taxon>Paenibacillaceae</taxon>
        <taxon>Brevibacillus</taxon>
    </lineage>
</organism>
<evidence type="ECO:0000256" key="1">
    <source>
        <dbReference type="SAM" id="SignalP"/>
    </source>
</evidence>
<accession>A0ABT4HR93</accession>
<dbReference type="Proteomes" id="UP001067708">
    <property type="component" value="Unassembled WGS sequence"/>
</dbReference>
<protein>
    <submittedName>
        <fullName evidence="2">Uncharacterized protein</fullName>
    </submittedName>
</protein>
<keyword evidence="3" id="KW-1185">Reference proteome</keyword>
<dbReference type="RefSeq" id="WP_258415978.1">
    <property type="nucleotide sequence ID" value="NZ_JAPTNG010000001.1"/>
</dbReference>
<evidence type="ECO:0000313" key="3">
    <source>
        <dbReference type="Proteomes" id="UP001067708"/>
    </source>
</evidence>
<gene>
    <name evidence="2" type="ORF">O0535_00015</name>
</gene>
<comment type="caution">
    <text evidence="2">The sequence shown here is derived from an EMBL/GenBank/DDBJ whole genome shotgun (WGS) entry which is preliminary data.</text>
</comment>
<feature type="signal peptide" evidence="1">
    <location>
        <begin position="1"/>
        <end position="31"/>
    </location>
</feature>
<proteinExistence type="predicted"/>